<dbReference type="AlphaFoldDB" id="A0A9P4JPH3"/>
<protein>
    <submittedName>
        <fullName evidence="2">Uncharacterized protein</fullName>
    </submittedName>
</protein>
<gene>
    <name evidence="2" type="ORF">GQ43DRAFT_13617</name>
</gene>
<accession>A0A9P4JPH3</accession>
<dbReference type="EMBL" id="ML993953">
    <property type="protein sequence ID" value="KAF2202004.1"/>
    <property type="molecule type" value="Genomic_DNA"/>
</dbReference>
<evidence type="ECO:0000256" key="1">
    <source>
        <dbReference type="SAM" id="MobiDB-lite"/>
    </source>
</evidence>
<reference evidence="2" key="1">
    <citation type="journal article" date="2020" name="Stud. Mycol.">
        <title>101 Dothideomycetes genomes: a test case for predicting lifestyles and emergence of pathogens.</title>
        <authorList>
            <person name="Haridas S."/>
            <person name="Albert R."/>
            <person name="Binder M."/>
            <person name="Bloem J."/>
            <person name="Labutti K."/>
            <person name="Salamov A."/>
            <person name="Andreopoulos B."/>
            <person name="Baker S."/>
            <person name="Barry K."/>
            <person name="Bills G."/>
            <person name="Bluhm B."/>
            <person name="Cannon C."/>
            <person name="Castanera R."/>
            <person name="Culley D."/>
            <person name="Daum C."/>
            <person name="Ezra D."/>
            <person name="Gonzalez J."/>
            <person name="Henrissat B."/>
            <person name="Kuo A."/>
            <person name="Liang C."/>
            <person name="Lipzen A."/>
            <person name="Lutzoni F."/>
            <person name="Magnuson J."/>
            <person name="Mondo S."/>
            <person name="Nolan M."/>
            <person name="Ohm R."/>
            <person name="Pangilinan J."/>
            <person name="Park H.-J."/>
            <person name="Ramirez L."/>
            <person name="Alfaro M."/>
            <person name="Sun H."/>
            <person name="Tritt A."/>
            <person name="Yoshinaga Y."/>
            <person name="Zwiers L.-H."/>
            <person name="Turgeon B."/>
            <person name="Goodwin S."/>
            <person name="Spatafora J."/>
            <person name="Crous P."/>
            <person name="Grigoriev I."/>
        </authorList>
    </citation>
    <scope>NUCLEOTIDE SEQUENCE</scope>
    <source>
        <strain evidence="2">ATCC 74209</strain>
    </source>
</reference>
<organism evidence="2 3">
    <name type="scientific">Delitschia confertaspora ATCC 74209</name>
    <dbReference type="NCBI Taxonomy" id="1513339"/>
    <lineage>
        <taxon>Eukaryota</taxon>
        <taxon>Fungi</taxon>
        <taxon>Dikarya</taxon>
        <taxon>Ascomycota</taxon>
        <taxon>Pezizomycotina</taxon>
        <taxon>Dothideomycetes</taxon>
        <taxon>Pleosporomycetidae</taxon>
        <taxon>Pleosporales</taxon>
        <taxon>Delitschiaceae</taxon>
        <taxon>Delitschia</taxon>
    </lineage>
</organism>
<proteinExistence type="predicted"/>
<dbReference type="Proteomes" id="UP000799536">
    <property type="component" value="Unassembled WGS sequence"/>
</dbReference>
<comment type="caution">
    <text evidence="2">The sequence shown here is derived from an EMBL/GenBank/DDBJ whole genome shotgun (WGS) entry which is preliminary data.</text>
</comment>
<name>A0A9P4JPH3_9PLEO</name>
<keyword evidence="3" id="KW-1185">Reference proteome</keyword>
<evidence type="ECO:0000313" key="2">
    <source>
        <dbReference type="EMBL" id="KAF2202004.1"/>
    </source>
</evidence>
<evidence type="ECO:0000313" key="3">
    <source>
        <dbReference type="Proteomes" id="UP000799536"/>
    </source>
</evidence>
<feature type="compositionally biased region" description="Gly residues" evidence="1">
    <location>
        <begin position="64"/>
        <end position="78"/>
    </location>
</feature>
<sequence length="78" mass="8674">MVWKWMLRRLKELHRSQDTLELVTNSAENKGLTLDEDGRLREKPKLVVTCSQEKGRGRGRGKGGGRGDIIGGRGRGTA</sequence>
<feature type="region of interest" description="Disordered" evidence="1">
    <location>
        <begin position="52"/>
        <end position="78"/>
    </location>
</feature>